<sequence>TVILAISQKALLLKYSGYKVKGCQHKRWATEIKEAVKDTMNEVHTGACSRKLFLS</sequence>
<proteinExistence type="predicted"/>
<feature type="non-terminal residue" evidence="1">
    <location>
        <position position="1"/>
    </location>
</feature>
<dbReference type="EMBL" id="HACG01021297">
    <property type="protein sequence ID" value="CEK68162.1"/>
    <property type="molecule type" value="Transcribed_RNA"/>
</dbReference>
<evidence type="ECO:0000313" key="1">
    <source>
        <dbReference type="EMBL" id="CEK68162.1"/>
    </source>
</evidence>
<dbReference type="AlphaFoldDB" id="A0A0B6ZIF5"/>
<accession>A0A0B6ZIF5</accession>
<name>A0A0B6ZIF5_9EUPU</name>
<organism evidence="1">
    <name type="scientific">Arion vulgaris</name>
    <dbReference type="NCBI Taxonomy" id="1028688"/>
    <lineage>
        <taxon>Eukaryota</taxon>
        <taxon>Metazoa</taxon>
        <taxon>Spiralia</taxon>
        <taxon>Lophotrochozoa</taxon>
        <taxon>Mollusca</taxon>
        <taxon>Gastropoda</taxon>
        <taxon>Heterobranchia</taxon>
        <taxon>Euthyneura</taxon>
        <taxon>Panpulmonata</taxon>
        <taxon>Eupulmonata</taxon>
        <taxon>Stylommatophora</taxon>
        <taxon>Helicina</taxon>
        <taxon>Arionoidea</taxon>
        <taxon>Arionidae</taxon>
        <taxon>Arion</taxon>
    </lineage>
</organism>
<reference evidence="1" key="1">
    <citation type="submission" date="2014-12" db="EMBL/GenBank/DDBJ databases">
        <title>Insight into the proteome of Arion vulgaris.</title>
        <authorList>
            <person name="Aradska J."/>
            <person name="Bulat T."/>
            <person name="Smidak R."/>
            <person name="Sarate P."/>
            <person name="Gangsoo J."/>
            <person name="Sialana F."/>
            <person name="Bilban M."/>
            <person name="Lubec G."/>
        </authorList>
    </citation>
    <scope>NUCLEOTIDE SEQUENCE</scope>
    <source>
        <tissue evidence="1">Skin</tissue>
    </source>
</reference>
<protein>
    <submittedName>
        <fullName evidence="1">Uncharacterized protein</fullName>
    </submittedName>
</protein>
<gene>
    <name evidence="1" type="primary">ORF65329</name>
</gene>